<dbReference type="Pfam" id="PF09339">
    <property type="entry name" value="HTH_IclR"/>
    <property type="match status" value="1"/>
</dbReference>
<dbReference type="InterPro" id="IPR036390">
    <property type="entry name" value="WH_DNA-bd_sf"/>
</dbReference>
<dbReference type="Gene3D" id="3.30.450.40">
    <property type="match status" value="1"/>
</dbReference>
<dbReference type="InterPro" id="IPR011991">
    <property type="entry name" value="ArsR-like_HTH"/>
</dbReference>
<keyword evidence="2" id="KW-0238">DNA-binding</keyword>
<dbReference type="GO" id="GO:0045892">
    <property type="term" value="P:negative regulation of DNA-templated transcription"/>
    <property type="evidence" value="ECO:0007669"/>
    <property type="project" value="TreeGrafter"/>
</dbReference>
<evidence type="ECO:0000259" key="7">
    <source>
        <dbReference type="PROSITE" id="PS51078"/>
    </source>
</evidence>
<feature type="domain" description="HTH iclR-type" evidence="6">
    <location>
        <begin position="2"/>
        <end position="64"/>
    </location>
</feature>
<keyword evidence="1" id="KW-0805">Transcription regulation</keyword>
<evidence type="ECO:0000256" key="3">
    <source>
        <dbReference type="ARBA" id="ARBA00023163"/>
    </source>
</evidence>
<comment type="function">
    <text evidence="4">May be an activator protein for the gylABX operon.</text>
</comment>
<evidence type="ECO:0000313" key="8">
    <source>
        <dbReference type="EMBL" id="SNX70573.1"/>
    </source>
</evidence>
<dbReference type="InterPro" id="IPR050707">
    <property type="entry name" value="HTH_MetabolicPath_Reg"/>
</dbReference>
<reference evidence="8 9" key="1">
    <citation type="submission" date="2017-08" db="EMBL/GenBank/DDBJ databases">
        <authorList>
            <person name="de Groot N.N."/>
        </authorList>
    </citation>
    <scope>NUCLEOTIDE SEQUENCE [LARGE SCALE GENOMIC DNA]</scope>
    <source>
        <strain evidence="8 9">JC228</strain>
    </source>
</reference>
<dbReference type="PANTHER" id="PTHR30136:SF24">
    <property type="entry name" value="HTH-TYPE TRANSCRIPTIONAL REPRESSOR ALLR"/>
    <property type="match status" value="1"/>
</dbReference>
<dbReference type="OrthoDB" id="9791752at2"/>
<dbReference type="SMART" id="SM00346">
    <property type="entry name" value="HTH_ICLR"/>
    <property type="match status" value="1"/>
</dbReference>
<dbReference type="SUPFAM" id="SSF46785">
    <property type="entry name" value="Winged helix' DNA-binding domain"/>
    <property type="match status" value="1"/>
</dbReference>
<dbReference type="InterPro" id="IPR014757">
    <property type="entry name" value="Tscrpt_reg_IclR_C"/>
</dbReference>
<dbReference type="InterPro" id="IPR029016">
    <property type="entry name" value="GAF-like_dom_sf"/>
</dbReference>
<dbReference type="EMBL" id="OAOP01000004">
    <property type="protein sequence ID" value="SNX70573.1"/>
    <property type="molecule type" value="Genomic_DNA"/>
</dbReference>
<keyword evidence="3" id="KW-0804">Transcription</keyword>
<evidence type="ECO:0000256" key="2">
    <source>
        <dbReference type="ARBA" id="ARBA00023125"/>
    </source>
</evidence>
<dbReference type="RefSeq" id="WP_097158587.1">
    <property type="nucleotide sequence ID" value="NZ_JBEPMQ010000010.1"/>
</dbReference>
<dbReference type="AlphaFoldDB" id="A0A285CUF4"/>
<dbReference type="Gene3D" id="1.10.10.10">
    <property type="entry name" value="Winged helix-like DNA-binding domain superfamily/Winged helix DNA-binding domain"/>
    <property type="match status" value="1"/>
</dbReference>
<dbReference type="GO" id="GO:0003677">
    <property type="term" value="F:DNA binding"/>
    <property type="evidence" value="ECO:0007669"/>
    <property type="project" value="UniProtKB-KW"/>
</dbReference>
<dbReference type="PROSITE" id="PS51078">
    <property type="entry name" value="ICLR_ED"/>
    <property type="match status" value="1"/>
</dbReference>
<dbReference type="FunFam" id="1.10.10.10:FF:000056">
    <property type="entry name" value="IclR family transcriptional regulator"/>
    <property type="match status" value="1"/>
</dbReference>
<evidence type="ECO:0000259" key="6">
    <source>
        <dbReference type="PROSITE" id="PS51077"/>
    </source>
</evidence>
<dbReference type="Proteomes" id="UP000219546">
    <property type="component" value="Unassembled WGS sequence"/>
</dbReference>
<dbReference type="SUPFAM" id="SSF55781">
    <property type="entry name" value="GAF domain-like"/>
    <property type="match status" value="1"/>
</dbReference>
<dbReference type="InterPro" id="IPR005471">
    <property type="entry name" value="Tscrpt_reg_IclR_N"/>
</dbReference>
<gene>
    <name evidence="8" type="ORF">SAMN05877753_104187</name>
</gene>
<evidence type="ECO:0000313" key="9">
    <source>
        <dbReference type="Proteomes" id="UP000219546"/>
    </source>
</evidence>
<dbReference type="Pfam" id="PF01614">
    <property type="entry name" value="IclR_C"/>
    <property type="match status" value="1"/>
</dbReference>
<proteinExistence type="predicted"/>
<name>A0A285CUF4_9BACI</name>
<accession>A0A285CUF4</accession>
<evidence type="ECO:0000256" key="4">
    <source>
        <dbReference type="ARBA" id="ARBA00058938"/>
    </source>
</evidence>
<sequence length="250" mass="28160">MIQSVDRALHILELLKNNPKGLGVTEISKSLDVAKSTAHRLLMSLEGYGYVQKFGKDASYRLGLKFIEMNQVVVENLNVVEIARPYLEKLSADTGEIVHLVMLDGYEIVYIDKVDNNSTIRIYSQIGRRAQLHCTGVGKAILAHFDKASITRFIENNDFRSYTQNTIIDGQALLSELEKIRLDEISFDNEEHEAGIQCVAAPIKDHRNHVQYAISVTGPLTRMTKEKLETCIPKLRETAQNISKQLGSIF</sequence>
<evidence type="ECO:0000256" key="1">
    <source>
        <dbReference type="ARBA" id="ARBA00023015"/>
    </source>
</evidence>
<dbReference type="CDD" id="cd00090">
    <property type="entry name" value="HTH_ARSR"/>
    <property type="match status" value="1"/>
</dbReference>
<dbReference type="PROSITE" id="PS51077">
    <property type="entry name" value="HTH_ICLR"/>
    <property type="match status" value="1"/>
</dbReference>
<dbReference type="InterPro" id="IPR036388">
    <property type="entry name" value="WH-like_DNA-bd_sf"/>
</dbReference>
<feature type="domain" description="IclR-ED" evidence="7">
    <location>
        <begin position="65"/>
        <end position="248"/>
    </location>
</feature>
<organism evidence="8 9">
    <name type="scientific">Bacillus oleivorans</name>
    <dbReference type="NCBI Taxonomy" id="1448271"/>
    <lineage>
        <taxon>Bacteria</taxon>
        <taxon>Bacillati</taxon>
        <taxon>Bacillota</taxon>
        <taxon>Bacilli</taxon>
        <taxon>Bacillales</taxon>
        <taxon>Bacillaceae</taxon>
        <taxon>Bacillus</taxon>
    </lineage>
</organism>
<dbReference type="PANTHER" id="PTHR30136">
    <property type="entry name" value="HELIX-TURN-HELIX TRANSCRIPTIONAL REGULATOR, ICLR FAMILY"/>
    <property type="match status" value="1"/>
</dbReference>
<protein>
    <recommendedName>
        <fullName evidence="5">Glycerol operon regulatory protein</fullName>
    </recommendedName>
</protein>
<evidence type="ECO:0000256" key="5">
    <source>
        <dbReference type="ARBA" id="ARBA00070406"/>
    </source>
</evidence>
<dbReference type="GO" id="GO:0003700">
    <property type="term" value="F:DNA-binding transcription factor activity"/>
    <property type="evidence" value="ECO:0007669"/>
    <property type="project" value="TreeGrafter"/>
</dbReference>
<keyword evidence="9" id="KW-1185">Reference proteome</keyword>